<dbReference type="Gene3D" id="1.20.120.450">
    <property type="entry name" value="dinb family like domain"/>
    <property type="match status" value="1"/>
</dbReference>
<evidence type="ECO:0000313" key="2">
    <source>
        <dbReference type="EMBL" id="ASU34520.1"/>
    </source>
</evidence>
<dbReference type="RefSeq" id="WP_094570863.1">
    <property type="nucleotide sequence ID" value="NZ_CP022743.1"/>
</dbReference>
<evidence type="ECO:0000259" key="1">
    <source>
        <dbReference type="Pfam" id="PF12867"/>
    </source>
</evidence>
<keyword evidence="3" id="KW-1185">Reference proteome</keyword>
<protein>
    <recommendedName>
        <fullName evidence="1">DinB-like domain-containing protein</fullName>
    </recommendedName>
</protein>
<reference evidence="2 3" key="1">
    <citation type="submission" date="2017-08" db="EMBL/GenBank/DDBJ databases">
        <title>Complete genome sequence of Mucilaginibacter sp. strain BJC16-A31.</title>
        <authorList>
            <consortium name="Henan University of Science and Technology"/>
            <person name="You X."/>
        </authorList>
    </citation>
    <scope>NUCLEOTIDE SEQUENCE [LARGE SCALE GENOMIC DNA]</scope>
    <source>
        <strain evidence="2 3">BJC16-A31</strain>
    </source>
</reference>
<dbReference type="SUPFAM" id="SSF109854">
    <property type="entry name" value="DinB/YfiT-like putative metalloenzymes"/>
    <property type="match status" value="1"/>
</dbReference>
<dbReference type="EMBL" id="CP022743">
    <property type="protein sequence ID" value="ASU34520.1"/>
    <property type="molecule type" value="Genomic_DNA"/>
</dbReference>
<gene>
    <name evidence="2" type="ORF">MuYL_2633</name>
</gene>
<dbReference type="InterPro" id="IPR024775">
    <property type="entry name" value="DinB-like"/>
</dbReference>
<evidence type="ECO:0000313" key="3">
    <source>
        <dbReference type="Proteomes" id="UP000215002"/>
    </source>
</evidence>
<dbReference type="KEGG" id="muc:MuYL_2633"/>
<name>A0A223NXK4_9SPHI</name>
<organism evidence="2 3">
    <name type="scientific">Mucilaginibacter xinganensis</name>
    <dbReference type="NCBI Taxonomy" id="1234841"/>
    <lineage>
        <taxon>Bacteria</taxon>
        <taxon>Pseudomonadati</taxon>
        <taxon>Bacteroidota</taxon>
        <taxon>Sphingobacteriia</taxon>
        <taxon>Sphingobacteriales</taxon>
        <taxon>Sphingobacteriaceae</taxon>
        <taxon>Mucilaginibacter</taxon>
    </lineage>
</organism>
<dbReference type="OrthoDB" id="9793216at2"/>
<sequence length="148" mass="17660">MVDTIQKLTEVVNELYAADWNAIDWASKPDPDRWSKKQIIGHLIDSAQVNLQRFVRCTYEENFKLTYEQDEWVNAQHYQDADINELLDLWKLLNLQIARVLLNYPQERLQAKCDINKTTVRLYTVDWLAVDYVEHMKHHLKQVTCKQI</sequence>
<dbReference type="Pfam" id="PF12867">
    <property type="entry name" value="DinB_2"/>
    <property type="match status" value="1"/>
</dbReference>
<accession>A0A223NXK4</accession>
<feature type="domain" description="DinB-like" evidence="1">
    <location>
        <begin position="4"/>
        <end position="143"/>
    </location>
</feature>
<dbReference type="InterPro" id="IPR034660">
    <property type="entry name" value="DinB/YfiT-like"/>
</dbReference>
<dbReference type="Proteomes" id="UP000215002">
    <property type="component" value="Chromosome"/>
</dbReference>
<proteinExistence type="predicted"/>
<dbReference type="AlphaFoldDB" id="A0A223NXK4"/>